<gene>
    <name evidence="1" type="ORF">DFH45_000100</name>
</gene>
<evidence type="ECO:0000313" key="2">
    <source>
        <dbReference type="Proteomes" id="UP000821656"/>
    </source>
</evidence>
<dbReference type="Proteomes" id="UP000821656">
    <property type="component" value="Unassembled WGS sequence"/>
</dbReference>
<name>A0A9Q5GAU2_CLOBE</name>
<proteinExistence type="predicted"/>
<dbReference type="RefSeq" id="WP_077306020.1">
    <property type="nucleotide sequence ID" value="NZ_CP016090.1"/>
</dbReference>
<sequence>MEDLTREDFERNMNILVETMEQGKLIFPQGFSGDSLLRVRKAPNGRIDFLTVDEGARLNANMMAWTNDDFFEELNASVEADNNDNE</sequence>
<reference evidence="1" key="1">
    <citation type="submission" date="2020-05" db="EMBL/GenBank/DDBJ databases">
        <title>Genomic insights into acetone-butanol-ethanol (ABE) fermentation by sequencing solventogenic clostridia strains.</title>
        <authorList>
            <person name="Brown S."/>
        </authorList>
    </citation>
    <scope>NUCLEOTIDE SEQUENCE</scope>
    <source>
        <strain evidence="1">DJ126</strain>
    </source>
</reference>
<evidence type="ECO:0000313" key="1">
    <source>
        <dbReference type="EMBL" id="NRV07137.1"/>
    </source>
</evidence>
<comment type="caution">
    <text evidence="1">The sequence shown here is derived from an EMBL/GenBank/DDBJ whole genome shotgun (WGS) entry which is preliminary data.</text>
</comment>
<protein>
    <submittedName>
        <fullName evidence="1">Uncharacterized protein</fullName>
    </submittedName>
</protein>
<dbReference type="EMBL" id="JABSXK010000001">
    <property type="protein sequence ID" value="NRV07137.1"/>
    <property type="molecule type" value="Genomic_DNA"/>
</dbReference>
<accession>A0A9Q5GAU2</accession>
<dbReference type="NCBIfam" id="NF041811">
    <property type="entry name" value="Avs1c"/>
    <property type="match status" value="1"/>
</dbReference>
<organism evidence="1 2">
    <name type="scientific">Clostridium beijerinckii</name>
    <name type="common">Clostridium MP</name>
    <dbReference type="NCBI Taxonomy" id="1520"/>
    <lineage>
        <taxon>Bacteria</taxon>
        <taxon>Bacillati</taxon>
        <taxon>Bacillota</taxon>
        <taxon>Clostridia</taxon>
        <taxon>Eubacteriales</taxon>
        <taxon>Clostridiaceae</taxon>
        <taxon>Clostridium</taxon>
    </lineage>
</organism>
<dbReference type="AlphaFoldDB" id="A0A9Q5GAU2"/>